<keyword evidence="3" id="KW-1185">Reference proteome</keyword>
<evidence type="ECO:0000256" key="1">
    <source>
        <dbReference type="SAM" id="Phobius"/>
    </source>
</evidence>
<feature type="transmembrane region" description="Helical" evidence="1">
    <location>
        <begin position="31"/>
        <end position="53"/>
    </location>
</feature>
<protein>
    <submittedName>
        <fullName evidence="2">Uncharacterized protein</fullName>
    </submittedName>
</protein>
<dbReference type="KEGG" id="bsed:DN745_16475"/>
<feature type="transmembrane region" description="Helical" evidence="1">
    <location>
        <begin position="59"/>
        <end position="81"/>
    </location>
</feature>
<organism evidence="2 3">
    <name type="scientific">Bradymonas sediminis</name>
    <dbReference type="NCBI Taxonomy" id="1548548"/>
    <lineage>
        <taxon>Bacteria</taxon>
        <taxon>Deltaproteobacteria</taxon>
        <taxon>Bradymonadales</taxon>
        <taxon>Bradymonadaceae</taxon>
        <taxon>Bradymonas</taxon>
    </lineage>
</organism>
<keyword evidence="1" id="KW-1133">Transmembrane helix</keyword>
<gene>
    <name evidence="2" type="ORF">DN745_16475</name>
</gene>
<keyword evidence="1" id="KW-0812">Transmembrane</keyword>
<name>A0A2Z4FQ89_9DELT</name>
<proteinExistence type="predicted"/>
<keyword evidence="1" id="KW-0472">Membrane</keyword>
<sequence>MHKLQRRSIGETGIDFPNDDLDPAGRGIAKLIWAAVFGGLGVVGAVWGITQAMRGEPGLLVGVLGFTLIALGLLSGLGRFVKTPA</sequence>
<dbReference type="AlphaFoldDB" id="A0A2Z4FQ89"/>
<dbReference type="Proteomes" id="UP000249799">
    <property type="component" value="Chromosome"/>
</dbReference>
<accession>A0A2Z4FQ89</accession>
<evidence type="ECO:0000313" key="3">
    <source>
        <dbReference type="Proteomes" id="UP000249799"/>
    </source>
</evidence>
<evidence type="ECO:0000313" key="2">
    <source>
        <dbReference type="EMBL" id="AWV90828.1"/>
    </source>
</evidence>
<dbReference type="EMBL" id="CP030032">
    <property type="protein sequence ID" value="AWV90828.1"/>
    <property type="molecule type" value="Genomic_DNA"/>
</dbReference>
<reference evidence="2 3" key="1">
    <citation type="submission" date="2018-06" db="EMBL/GenBank/DDBJ databases">
        <title>Lujinxingia sediminis gen. nov. sp. nov., a new facultative anaerobic member of the class Deltaproteobacteria, and proposal of Lujinxingaceae fam. nov.</title>
        <authorList>
            <person name="Guo L.-Y."/>
            <person name="Li C.-M."/>
            <person name="Wang S."/>
            <person name="Du Z.-J."/>
        </authorList>
    </citation>
    <scope>NUCLEOTIDE SEQUENCE [LARGE SCALE GENOMIC DNA]</scope>
    <source>
        <strain evidence="2 3">FA350</strain>
    </source>
</reference>